<feature type="compositionally biased region" description="Basic and acidic residues" evidence="1">
    <location>
        <begin position="559"/>
        <end position="569"/>
    </location>
</feature>
<feature type="compositionally biased region" description="Low complexity" evidence="1">
    <location>
        <begin position="582"/>
        <end position="599"/>
    </location>
</feature>
<organism evidence="2 3">
    <name type="scientific">Protea cynaroides</name>
    <dbReference type="NCBI Taxonomy" id="273540"/>
    <lineage>
        <taxon>Eukaryota</taxon>
        <taxon>Viridiplantae</taxon>
        <taxon>Streptophyta</taxon>
        <taxon>Embryophyta</taxon>
        <taxon>Tracheophyta</taxon>
        <taxon>Spermatophyta</taxon>
        <taxon>Magnoliopsida</taxon>
        <taxon>Proteales</taxon>
        <taxon>Proteaceae</taxon>
        <taxon>Protea</taxon>
    </lineage>
</organism>
<feature type="compositionally biased region" description="Basic and acidic residues" evidence="1">
    <location>
        <begin position="352"/>
        <end position="438"/>
    </location>
</feature>
<comment type="caution">
    <text evidence="2">The sequence shown here is derived from an EMBL/GenBank/DDBJ whole genome shotgun (WGS) entry which is preliminary data.</text>
</comment>
<protein>
    <submittedName>
        <fullName evidence="2">Uncharacterized protein</fullName>
    </submittedName>
</protein>
<dbReference type="OrthoDB" id="1928179at2759"/>
<proteinExistence type="predicted"/>
<feature type="compositionally biased region" description="Basic and acidic residues" evidence="1">
    <location>
        <begin position="327"/>
        <end position="345"/>
    </location>
</feature>
<feature type="compositionally biased region" description="Polar residues" evidence="1">
    <location>
        <begin position="604"/>
        <end position="617"/>
    </location>
</feature>
<feature type="compositionally biased region" description="Basic and acidic residues" evidence="1">
    <location>
        <begin position="465"/>
        <end position="484"/>
    </location>
</feature>
<sequence length="617" mass="68398">MIYSVAGGIKKPNFGVELESGLKLFPICKPQNDLEIVLICDLLLFQCALYNVCYSCFLAHPPLIAPFGIVQQKVEQSDMFHQSSVRNQRPKGFKVKQAFQIILLLAVSIWLLYQIKHSHDKPKEYGHVHKKLRSELGSMVLGRKGYAGSSDGVDTDSDEENLVEKGVRKEDGGGGDDELDRDLEEKAQEESLINGYEDSREKIINHDEKVGAKELETQERESQTSEENNLGTQVREGDEAVNSNNGEEEPLNKRHEDPKDGFTNNVEQEDRKQLETQNEEPENSEKGNPDTEVIDRDAGVGSDKGEEEPLNSGHEDSKEGFTNNVEQEDREKLITQNEEPEKSEEGNLDTEAIDREGAVSSHKQEEEPLNKGQEDSKESFTENAEHEDRKKPDAENEESEKSEKGNPDAEAVGSDKDNDEGKDSKGNAEDIVMKHNETESITSLGQSKMGDGIHRFDDENGVPQDGHDLLITHRKGTKSDEHAKATNLDHGTISSFDNQNQLTEFRTNTAGESSNLSQADEQTDRGMSTDSLIIKQDVVRTQESGNFAEFETVSTNKLEGSETESKDSVENISQSGDKSDVSSIEGSSDQRSSSGSSQQENEEATSVNMVSQAENAL</sequence>
<feature type="compositionally biased region" description="Acidic residues" evidence="1">
    <location>
        <begin position="173"/>
        <end position="182"/>
    </location>
</feature>
<dbReference type="PANTHER" id="PTHR33700:SF26">
    <property type="entry name" value="METHYLTRANSFERASE"/>
    <property type="match status" value="1"/>
</dbReference>
<gene>
    <name evidence="2" type="ORF">NE237_028173</name>
</gene>
<feature type="region of interest" description="Disordered" evidence="1">
    <location>
        <begin position="146"/>
        <end position="182"/>
    </location>
</feature>
<evidence type="ECO:0000313" key="2">
    <source>
        <dbReference type="EMBL" id="KAJ4951341.1"/>
    </source>
</evidence>
<evidence type="ECO:0000256" key="1">
    <source>
        <dbReference type="SAM" id="MobiDB-lite"/>
    </source>
</evidence>
<keyword evidence="3" id="KW-1185">Reference proteome</keyword>
<evidence type="ECO:0000313" key="3">
    <source>
        <dbReference type="Proteomes" id="UP001141806"/>
    </source>
</evidence>
<feature type="compositionally biased region" description="Polar residues" evidence="1">
    <location>
        <begin position="492"/>
        <end position="530"/>
    </location>
</feature>
<reference evidence="2" key="1">
    <citation type="journal article" date="2023" name="Plant J.">
        <title>The genome of the king protea, Protea cynaroides.</title>
        <authorList>
            <person name="Chang J."/>
            <person name="Duong T.A."/>
            <person name="Schoeman C."/>
            <person name="Ma X."/>
            <person name="Roodt D."/>
            <person name="Barker N."/>
            <person name="Li Z."/>
            <person name="Van de Peer Y."/>
            <person name="Mizrachi E."/>
        </authorList>
    </citation>
    <scope>NUCLEOTIDE SEQUENCE</scope>
    <source>
        <tissue evidence="2">Young leaves</tissue>
    </source>
</reference>
<feature type="compositionally biased region" description="Basic and acidic residues" evidence="1">
    <location>
        <begin position="209"/>
        <end position="223"/>
    </location>
</feature>
<dbReference type="PANTHER" id="PTHR33700">
    <property type="entry name" value="MYB-LIKE PROTEIN X"/>
    <property type="match status" value="1"/>
</dbReference>
<feature type="compositionally biased region" description="Basic and acidic residues" evidence="1">
    <location>
        <begin position="250"/>
        <end position="260"/>
    </location>
</feature>
<feature type="region of interest" description="Disordered" evidence="1">
    <location>
        <begin position="209"/>
        <end position="530"/>
    </location>
</feature>
<name>A0A9Q0GQN8_9MAGN</name>
<feature type="region of interest" description="Disordered" evidence="1">
    <location>
        <begin position="543"/>
        <end position="617"/>
    </location>
</feature>
<feature type="compositionally biased region" description="Basic and acidic residues" evidence="1">
    <location>
        <begin position="162"/>
        <end position="172"/>
    </location>
</feature>
<dbReference type="AlphaFoldDB" id="A0A9Q0GQN8"/>
<dbReference type="Proteomes" id="UP001141806">
    <property type="component" value="Unassembled WGS sequence"/>
</dbReference>
<feature type="compositionally biased region" description="Basic and acidic residues" evidence="1">
    <location>
        <begin position="283"/>
        <end position="298"/>
    </location>
</feature>
<dbReference type="EMBL" id="JAMYWD010000012">
    <property type="protein sequence ID" value="KAJ4951341.1"/>
    <property type="molecule type" value="Genomic_DNA"/>
</dbReference>
<accession>A0A9Q0GQN8</accession>